<dbReference type="PANTHER" id="PTHR21328">
    <property type="entry name" value="POLY ADP-RIBOSE POLYMERASE FAMILY, MEMBER PARP"/>
    <property type="match status" value="1"/>
</dbReference>
<keyword evidence="11" id="KW-1185">Reference proteome</keyword>
<keyword evidence="1 6" id="KW-0328">Glycosyltransferase</keyword>
<reference evidence="10 11" key="1">
    <citation type="submission" date="2020-04" db="EMBL/GenBank/DDBJ databases">
        <authorList>
            <person name="Alioto T."/>
            <person name="Alioto T."/>
            <person name="Gomez Garrido J."/>
        </authorList>
    </citation>
    <scope>NUCLEOTIDE SEQUENCE [LARGE SCALE GENOMIC DNA]</scope>
</reference>
<dbReference type="InterPro" id="IPR012317">
    <property type="entry name" value="Poly(ADP-ribose)pol_cat_dom"/>
</dbReference>
<dbReference type="EMBL" id="CADEPI010000004">
    <property type="protein sequence ID" value="CAB3360851.1"/>
    <property type="molecule type" value="Genomic_DNA"/>
</dbReference>
<dbReference type="Proteomes" id="UP000494165">
    <property type="component" value="Unassembled WGS sequence"/>
</dbReference>
<keyword evidence="2 6" id="KW-0808">Transferase</keyword>
<comment type="caution">
    <text evidence="10">The sequence shown here is derived from an EMBL/GenBank/DDBJ whole genome shotgun (WGS) entry which is preliminary data.</text>
</comment>
<evidence type="ECO:0000256" key="8">
    <source>
        <dbReference type="SAM" id="Phobius"/>
    </source>
</evidence>
<name>A0A8S1BYX1_9INSE</name>
<evidence type="ECO:0000256" key="4">
    <source>
        <dbReference type="ARBA" id="ARBA00023027"/>
    </source>
</evidence>
<keyword evidence="8" id="KW-1133">Transmembrane helix</keyword>
<evidence type="ECO:0000256" key="7">
    <source>
        <dbReference type="SAM" id="MobiDB-lite"/>
    </source>
</evidence>
<dbReference type="GO" id="GO:0016779">
    <property type="term" value="F:nucleotidyltransferase activity"/>
    <property type="evidence" value="ECO:0007669"/>
    <property type="project" value="UniProtKB-KW"/>
</dbReference>
<evidence type="ECO:0000256" key="3">
    <source>
        <dbReference type="ARBA" id="ARBA00022695"/>
    </source>
</evidence>
<dbReference type="Pfam" id="PF18084">
    <property type="entry name" value="ARTD15_N"/>
    <property type="match status" value="1"/>
</dbReference>
<dbReference type="OrthoDB" id="19501at2759"/>
<keyword evidence="3" id="KW-0548">Nucleotidyltransferase</keyword>
<feature type="domain" description="PARP catalytic" evidence="9">
    <location>
        <begin position="135"/>
        <end position="327"/>
    </location>
</feature>
<keyword evidence="8" id="KW-0472">Membrane</keyword>
<protein>
    <recommendedName>
        <fullName evidence="6">Poly [ADP-ribose] polymerase</fullName>
        <shortName evidence="6">PARP</shortName>
        <ecNumber evidence="6">2.4.2.-</ecNumber>
    </recommendedName>
</protein>
<dbReference type="Gene3D" id="3.90.228.10">
    <property type="match status" value="1"/>
</dbReference>
<proteinExistence type="inferred from homology"/>
<evidence type="ECO:0000256" key="5">
    <source>
        <dbReference type="ARBA" id="ARBA00024347"/>
    </source>
</evidence>
<sequence>MYMVISRRHAVAMEMEQNDTPGEPEPPQSSHGKDDLTISSSNSSRRREFSFLETCCSLHEIMSSDLTALDFKWSLFVSAASSYKFDSCLRPFPSQFIKDGEKDIDALRTIIKEMPPLIKLLEQLKSGTCRKETVELLSWIFLSQEPKLVTVPKNKHKEVLGLAPSGMTAKEPNLIIEVKGRPNDERWEQSCSQYKTMNAYHGSKLENFHSILRYGLQQHMNTTALFGAGIYLSSELGVSLHYSKTGITWTGSVLGNKVSCVALCKVLNHPDVKCQQGGSPEEVRSRSTSSDSLAGAIPEKYVLVRNSEHVRVCYILVYCKPMSRAESAVDSTLNWFIRNKFIILLLAYIFLLVAIGISNNHSIKRFVKRALKRYMS</sequence>
<evidence type="ECO:0000313" key="10">
    <source>
        <dbReference type="EMBL" id="CAB3360851.1"/>
    </source>
</evidence>
<dbReference type="SUPFAM" id="SSF56399">
    <property type="entry name" value="ADP-ribosylation"/>
    <property type="match status" value="1"/>
</dbReference>
<feature type="region of interest" description="Disordered" evidence="7">
    <location>
        <begin position="16"/>
        <end position="42"/>
    </location>
</feature>
<keyword evidence="4 6" id="KW-0520">NAD</keyword>
<dbReference type="InterPro" id="IPR041400">
    <property type="entry name" value="PARP16_N"/>
</dbReference>
<dbReference type="Pfam" id="PF00644">
    <property type="entry name" value="PARP"/>
    <property type="match status" value="1"/>
</dbReference>
<organism evidence="10 11">
    <name type="scientific">Cloeon dipterum</name>
    <dbReference type="NCBI Taxonomy" id="197152"/>
    <lineage>
        <taxon>Eukaryota</taxon>
        <taxon>Metazoa</taxon>
        <taxon>Ecdysozoa</taxon>
        <taxon>Arthropoda</taxon>
        <taxon>Hexapoda</taxon>
        <taxon>Insecta</taxon>
        <taxon>Pterygota</taxon>
        <taxon>Palaeoptera</taxon>
        <taxon>Ephemeroptera</taxon>
        <taxon>Pisciforma</taxon>
        <taxon>Baetidae</taxon>
        <taxon>Cloeon</taxon>
    </lineage>
</organism>
<evidence type="ECO:0000259" key="9">
    <source>
        <dbReference type="PROSITE" id="PS51059"/>
    </source>
</evidence>
<feature type="transmembrane region" description="Helical" evidence="8">
    <location>
        <begin position="341"/>
        <end position="359"/>
    </location>
</feature>
<evidence type="ECO:0000313" key="11">
    <source>
        <dbReference type="Proteomes" id="UP000494165"/>
    </source>
</evidence>
<dbReference type="InterPro" id="IPR051838">
    <property type="entry name" value="ARTD_PARP"/>
</dbReference>
<evidence type="ECO:0000256" key="6">
    <source>
        <dbReference type="RuleBase" id="RU362114"/>
    </source>
</evidence>
<keyword evidence="8" id="KW-0812">Transmembrane</keyword>
<dbReference type="PROSITE" id="PS51059">
    <property type="entry name" value="PARP_CATALYTIC"/>
    <property type="match status" value="1"/>
</dbReference>
<accession>A0A8S1BYX1</accession>
<comment type="similarity">
    <text evidence="5">Belongs to the ARTD/PARP family.</text>
</comment>
<dbReference type="EC" id="2.4.2.-" evidence="6"/>
<evidence type="ECO:0000256" key="2">
    <source>
        <dbReference type="ARBA" id="ARBA00022679"/>
    </source>
</evidence>
<dbReference type="AlphaFoldDB" id="A0A8S1BYX1"/>
<dbReference type="GO" id="GO:0003950">
    <property type="term" value="F:NAD+ poly-ADP-ribosyltransferase activity"/>
    <property type="evidence" value="ECO:0007669"/>
    <property type="project" value="UniProtKB-UniRule"/>
</dbReference>
<gene>
    <name evidence="10" type="ORF">CLODIP_2_CD03262</name>
</gene>
<evidence type="ECO:0000256" key="1">
    <source>
        <dbReference type="ARBA" id="ARBA00022676"/>
    </source>
</evidence>